<evidence type="ECO:0000313" key="2">
    <source>
        <dbReference type="EMBL" id="AGA67646.1"/>
    </source>
</evidence>
<keyword evidence="3" id="KW-1185">Reference proteome</keyword>
<dbReference type="STRING" id="871963.Desdi_0073"/>
<dbReference type="EMBL" id="CP003344">
    <property type="protein sequence ID" value="AGA67646.1"/>
    <property type="molecule type" value="Genomic_DNA"/>
</dbReference>
<keyword evidence="1" id="KW-0175">Coiled coil</keyword>
<proteinExistence type="predicted"/>
<dbReference type="InterPro" id="IPR007060">
    <property type="entry name" value="FtsL/DivIC"/>
</dbReference>
<sequence length="106" mass="12232">MTKRNPTAKESRPKTRKRRLRPIQTAIILCITLALISSAYQLVELRQEVNQSIAQLNVEKEALLVEQKQLEKEILELNTPSFIEQLAREQLGLVRKGEIRIAPKME</sequence>
<feature type="coiled-coil region" evidence="1">
    <location>
        <begin position="42"/>
        <end position="73"/>
    </location>
</feature>
<protein>
    <submittedName>
        <fullName evidence="2">Septum formation initiator</fullName>
    </submittedName>
</protein>
<accession>L0F4Q3</accession>
<name>L0F4Q3_DESDL</name>
<dbReference type="eggNOG" id="COG2919">
    <property type="taxonomic scope" value="Bacteria"/>
</dbReference>
<dbReference type="HOGENOM" id="CLU_134863_4_0_9"/>
<dbReference type="KEGG" id="ddl:Desdi_0073"/>
<dbReference type="Proteomes" id="UP000010797">
    <property type="component" value="Chromosome"/>
</dbReference>
<dbReference type="AlphaFoldDB" id="L0F4Q3"/>
<reference evidence="3" key="1">
    <citation type="submission" date="2012-02" db="EMBL/GenBank/DDBJ databases">
        <title>Complete sequence of Desulfitobacterium dichloroeliminans LMG P-21439.</title>
        <authorList>
            <person name="Lucas S."/>
            <person name="Han J."/>
            <person name="Lapidus A."/>
            <person name="Cheng J.-F."/>
            <person name="Goodwin L."/>
            <person name="Pitluck S."/>
            <person name="Peters L."/>
            <person name="Ovchinnikova G."/>
            <person name="Teshima H."/>
            <person name="Detter J.C."/>
            <person name="Han C."/>
            <person name="Tapia R."/>
            <person name="Land M."/>
            <person name="Hauser L."/>
            <person name="Kyrpides N."/>
            <person name="Ivanova N."/>
            <person name="Pagani I."/>
            <person name="Kruse T."/>
            <person name="de Vos W.M."/>
            <person name="Boon N."/>
            <person name="Smidt H."/>
            <person name="Woyke T."/>
        </authorList>
    </citation>
    <scope>NUCLEOTIDE SEQUENCE [LARGE SCALE GENOMIC DNA]</scope>
    <source>
        <strain evidence="3">LMG P-21439 / DCA1</strain>
    </source>
</reference>
<evidence type="ECO:0000313" key="3">
    <source>
        <dbReference type="Proteomes" id="UP000010797"/>
    </source>
</evidence>
<dbReference type="Pfam" id="PF04977">
    <property type="entry name" value="DivIC"/>
    <property type="match status" value="1"/>
</dbReference>
<evidence type="ECO:0000256" key="1">
    <source>
        <dbReference type="SAM" id="Coils"/>
    </source>
</evidence>
<organism evidence="2 3">
    <name type="scientific">Desulfitobacterium dichloroeliminans (strain LMG P-21439 / DCA1)</name>
    <dbReference type="NCBI Taxonomy" id="871963"/>
    <lineage>
        <taxon>Bacteria</taxon>
        <taxon>Bacillati</taxon>
        <taxon>Bacillota</taxon>
        <taxon>Clostridia</taxon>
        <taxon>Eubacteriales</taxon>
        <taxon>Desulfitobacteriaceae</taxon>
        <taxon>Desulfitobacterium</taxon>
    </lineage>
</organism>
<gene>
    <name evidence="2" type="ordered locus">Desdi_0073</name>
</gene>